<dbReference type="InterPro" id="IPR036890">
    <property type="entry name" value="HATPase_C_sf"/>
</dbReference>
<feature type="transmembrane region" description="Helical" evidence="9">
    <location>
        <begin position="132"/>
        <end position="152"/>
    </location>
</feature>
<dbReference type="InterPro" id="IPR011712">
    <property type="entry name" value="Sig_transdc_His_kin_sub3_dim/P"/>
</dbReference>
<evidence type="ECO:0000256" key="2">
    <source>
        <dbReference type="ARBA" id="ARBA00012438"/>
    </source>
</evidence>
<feature type="domain" description="Signal transduction histidine kinase subgroup 3 dimerisation and phosphoacceptor" evidence="10">
    <location>
        <begin position="185"/>
        <end position="250"/>
    </location>
</feature>
<evidence type="ECO:0000259" key="10">
    <source>
        <dbReference type="Pfam" id="PF07730"/>
    </source>
</evidence>
<evidence type="ECO:0000256" key="8">
    <source>
        <dbReference type="ARBA" id="ARBA00023012"/>
    </source>
</evidence>
<keyword evidence="7" id="KW-0067">ATP-binding</keyword>
<feature type="transmembrane region" description="Helical" evidence="9">
    <location>
        <begin position="103"/>
        <end position="120"/>
    </location>
</feature>
<comment type="caution">
    <text evidence="11">The sequence shown here is derived from an EMBL/GenBank/DDBJ whole genome shotgun (WGS) entry which is preliminary data.</text>
</comment>
<keyword evidence="9" id="KW-0812">Transmembrane</keyword>
<evidence type="ECO:0000256" key="5">
    <source>
        <dbReference type="ARBA" id="ARBA00022741"/>
    </source>
</evidence>
<keyword evidence="9" id="KW-1133">Transmembrane helix</keyword>
<dbReference type="RefSeq" id="WP_380846318.1">
    <property type="nucleotide sequence ID" value="NZ_JBHSFP010000026.1"/>
</dbReference>
<keyword evidence="5" id="KW-0547">Nucleotide-binding</keyword>
<keyword evidence="3" id="KW-0597">Phosphoprotein</keyword>
<evidence type="ECO:0000256" key="6">
    <source>
        <dbReference type="ARBA" id="ARBA00022777"/>
    </source>
</evidence>
<evidence type="ECO:0000256" key="3">
    <source>
        <dbReference type="ARBA" id="ARBA00022553"/>
    </source>
</evidence>
<keyword evidence="6 11" id="KW-0418">Kinase</keyword>
<gene>
    <name evidence="11" type="ORF">ACFO60_29185</name>
</gene>
<proteinExistence type="predicted"/>
<dbReference type="Pfam" id="PF07730">
    <property type="entry name" value="HisKA_3"/>
    <property type="match status" value="1"/>
</dbReference>
<protein>
    <recommendedName>
        <fullName evidence="2">histidine kinase</fullName>
        <ecNumber evidence="2">2.7.13.3</ecNumber>
    </recommendedName>
</protein>
<feature type="transmembrane region" description="Helical" evidence="9">
    <location>
        <begin position="50"/>
        <end position="68"/>
    </location>
</feature>
<dbReference type="Proteomes" id="UP001596004">
    <property type="component" value="Unassembled WGS sequence"/>
</dbReference>
<evidence type="ECO:0000256" key="7">
    <source>
        <dbReference type="ARBA" id="ARBA00022840"/>
    </source>
</evidence>
<sequence>MEEEFSCQAGAPPKRRRPAVAAVAGVLAGMGALIALAMWGRSGPAGGMTVLDIAAGVAGWALSPVLLWRPVGGALALTALAALSPAATPPATLGALRVAQRRRFPLAAAVAAAGIAAHAAQGLWRPNGGISFAWWLGLVTVAYGALAGWGALARARGLLLASLRERAVRAEAEQGRRVAEARMMERTRIAREMHDVLAHRLSLLATYAGALEYRPDSPPERLAHAAGVVRAGVHQALEELRQVINLLREEDGEGHGGRPQPALADLPRLVEESRDAGEVVRMSDEVVHPDALPAATGRTVYRVVQEALTNARKHAAGRPVQVVLRGRPGERLVIDIRNRLPRQGAHPPLMPGAGTGLVGLTERVHLAGGRLDHQVTAGGEFRLQAWLPWPR</sequence>
<dbReference type="EC" id="2.7.13.3" evidence="2"/>
<dbReference type="CDD" id="cd16917">
    <property type="entry name" value="HATPase_UhpB-NarQ-NarX-like"/>
    <property type="match status" value="1"/>
</dbReference>
<organism evidence="11 12">
    <name type="scientific">Sphaerisporangium dianthi</name>
    <dbReference type="NCBI Taxonomy" id="1436120"/>
    <lineage>
        <taxon>Bacteria</taxon>
        <taxon>Bacillati</taxon>
        <taxon>Actinomycetota</taxon>
        <taxon>Actinomycetes</taxon>
        <taxon>Streptosporangiales</taxon>
        <taxon>Streptosporangiaceae</taxon>
        <taxon>Sphaerisporangium</taxon>
    </lineage>
</organism>
<reference evidence="12" key="1">
    <citation type="journal article" date="2019" name="Int. J. Syst. Evol. Microbiol.">
        <title>The Global Catalogue of Microorganisms (GCM) 10K type strain sequencing project: providing services to taxonomists for standard genome sequencing and annotation.</title>
        <authorList>
            <consortium name="The Broad Institute Genomics Platform"/>
            <consortium name="The Broad Institute Genome Sequencing Center for Infectious Disease"/>
            <person name="Wu L."/>
            <person name="Ma J."/>
        </authorList>
    </citation>
    <scope>NUCLEOTIDE SEQUENCE [LARGE SCALE GENOMIC DNA]</scope>
    <source>
        <strain evidence="12">CGMCC 4.7132</strain>
    </source>
</reference>
<keyword evidence="12" id="KW-1185">Reference proteome</keyword>
<evidence type="ECO:0000256" key="1">
    <source>
        <dbReference type="ARBA" id="ARBA00000085"/>
    </source>
</evidence>
<dbReference type="Gene3D" id="1.20.5.1930">
    <property type="match status" value="1"/>
</dbReference>
<dbReference type="SUPFAM" id="SSF55874">
    <property type="entry name" value="ATPase domain of HSP90 chaperone/DNA topoisomerase II/histidine kinase"/>
    <property type="match status" value="1"/>
</dbReference>
<evidence type="ECO:0000256" key="9">
    <source>
        <dbReference type="SAM" id="Phobius"/>
    </source>
</evidence>
<comment type="catalytic activity">
    <reaction evidence="1">
        <text>ATP + protein L-histidine = ADP + protein N-phospho-L-histidine.</text>
        <dbReference type="EC" id="2.7.13.3"/>
    </reaction>
</comment>
<dbReference type="EMBL" id="JBHSFP010000026">
    <property type="protein sequence ID" value="MFC4534853.1"/>
    <property type="molecule type" value="Genomic_DNA"/>
</dbReference>
<dbReference type="PANTHER" id="PTHR24421">
    <property type="entry name" value="NITRATE/NITRITE SENSOR PROTEIN NARX-RELATED"/>
    <property type="match status" value="1"/>
</dbReference>
<dbReference type="Gene3D" id="3.30.565.10">
    <property type="entry name" value="Histidine kinase-like ATPase, C-terminal domain"/>
    <property type="match status" value="1"/>
</dbReference>
<dbReference type="PANTHER" id="PTHR24421:SF10">
    <property type="entry name" value="NITRATE_NITRITE SENSOR PROTEIN NARQ"/>
    <property type="match status" value="1"/>
</dbReference>
<dbReference type="GO" id="GO:0016301">
    <property type="term" value="F:kinase activity"/>
    <property type="evidence" value="ECO:0007669"/>
    <property type="project" value="UniProtKB-KW"/>
</dbReference>
<keyword evidence="4" id="KW-0808">Transferase</keyword>
<feature type="transmembrane region" description="Helical" evidence="9">
    <location>
        <begin position="74"/>
        <end position="96"/>
    </location>
</feature>
<evidence type="ECO:0000313" key="12">
    <source>
        <dbReference type="Proteomes" id="UP001596004"/>
    </source>
</evidence>
<name>A0ABV9CQ13_9ACTN</name>
<accession>A0ABV9CQ13</accession>
<feature type="transmembrane region" description="Helical" evidence="9">
    <location>
        <begin position="20"/>
        <end position="38"/>
    </location>
</feature>
<keyword evidence="8" id="KW-0902">Two-component regulatory system</keyword>
<evidence type="ECO:0000256" key="4">
    <source>
        <dbReference type="ARBA" id="ARBA00022679"/>
    </source>
</evidence>
<keyword evidence="9" id="KW-0472">Membrane</keyword>
<dbReference type="InterPro" id="IPR050482">
    <property type="entry name" value="Sensor_HK_TwoCompSys"/>
</dbReference>
<evidence type="ECO:0000313" key="11">
    <source>
        <dbReference type="EMBL" id="MFC4534853.1"/>
    </source>
</evidence>